<dbReference type="RefSeq" id="XP_060428106.1">
    <property type="nucleotide sequence ID" value="XM_060572537.1"/>
</dbReference>
<comment type="caution">
    <text evidence="1">The sequence shown here is derived from an EMBL/GenBank/DDBJ whole genome shotgun (WGS) entry which is preliminary data.</text>
</comment>
<keyword evidence="2" id="KW-1185">Reference proteome</keyword>
<gene>
    <name evidence="1" type="ORF">BDP55DRAFT_633312</name>
</gene>
<evidence type="ECO:0000313" key="1">
    <source>
        <dbReference type="EMBL" id="KAK1674103.1"/>
    </source>
</evidence>
<accession>A0AAJ0AHQ3</accession>
<dbReference type="Proteomes" id="UP001224890">
    <property type="component" value="Unassembled WGS sequence"/>
</dbReference>
<proteinExistence type="predicted"/>
<dbReference type="GeneID" id="85457063"/>
<protein>
    <submittedName>
        <fullName evidence="1">Uncharacterized protein</fullName>
    </submittedName>
</protein>
<dbReference type="AlphaFoldDB" id="A0AAJ0AHQ3"/>
<dbReference type="EMBL" id="JAHMHR010000027">
    <property type="protein sequence ID" value="KAK1674103.1"/>
    <property type="molecule type" value="Genomic_DNA"/>
</dbReference>
<sequence>MARSVLSRRSREAREERFSLTAMRHAKRQYSIPFYHTQDHCLADSQPGTRKAGSLHWDVVQHSSLRAMQRIPRLSTWTANCRYPSVPKLALCTAARTVTWGDGFCGRASPVRTRRWEFLADAMCQGFKASSWPKLNTPREEIKAGDSMSFGFSYGLVSKSPFPCLFPSLDHGWAWHAWDDLMDHNAVLLPMEVPC</sequence>
<evidence type="ECO:0000313" key="2">
    <source>
        <dbReference type="Proteomes" id="UP001224890"/>
    </source>
</evidence>
<reference evidence="1" key="1">
    <citation type="submission" date="2021-06" db="EMBL/GenBank/DDBJ databases">
        <title>Comparative genomics, transcriptomics and evolutionary studies reveal genomic signatures of adaptation to plant cell wall in hemibiotrophic fungi.</title>
        <authorList>
            <consortium name="DOE Joint Genome Institute"/>
            <person name="Baroncelli R."/>
            <person name="Diaz J.F."/>
            <person name="Benocci T."/>
            <person name="Peng M."/>
            <person name="Battaglia E."/>
            <person name="Haridas S."/>
            <person name="Andreopoulos W."/>
            <person name="Labutti K."/>
            <person name="Pangilinan J."/>
            <person name="Floch G.L."/>
            <person name="Makela M.R."/>
            <person name="Henrissat B."/>
            <person name="Grigoriev I.V."/>
            <person name="Crouch J.A."/>
            <person name="De Vries R.P."/>
            <person name="Sukno S.A."/>
            <person name="Thon M.R."/>
        </authorList>
    </citation>
    <scope>NUCLEOTIDE SEQUENCE</scope>
    <source>
        <strain evidence="1">CBS 193.32</strain>
    </source>
</reference>
<name>A0AAJ0AHQ3_9PEZI</name>
<organism evidence="1 2">
    <name type="scientific">Colletotrichum godetiae</name>
    <dbReference type="NCBI Taxonomy" id="1209918"/>
    <lineage>
        <taxon>Eukaryota</taxon>
        <taxon>Fungi</taxon>
        <taxon>Dikarya</taxon>
        <taxon>Ascomycota</taxon>
        <taxon>Pezizomycotina</taxon>
        <taxon>Sordariomycetes</taxon>
        <taxon>Hypocreomycetidae</taxon>
        <taxon>Glomerellales</taxon>
        <taxon>Glomerellaceae</taxon>
        <taxon>Colletotrichum</taxon>
        <taxon>Colletotrichum acutatum species complex</taxon>
    </lineage>
</organism>